<name>A0A382N4J4_9ZZZZ</name>
<organism evidence="1">
    <name type="scientific">marine metagenome</name>
    <dbReference type="NCBI Taxonomy" id="408172"/>
    <lineage>
        <taxon>unclassified sequences</taxon>
        <taxon>metagenomes</taxon>
        <taxon>ecological metagenomes</taxon>
    </lineage>
</organism>
<dbReference type="AlphaFoldDB" id="A0A382N4J4"/>
<feature type="non-terminal residue" evidence="1">
    <location>
        <position position="37"/>
    </location>
</feature>
<gene>
    <name evidence="1" type="ORF">METZ01_LOCUS308953</name>
</gene>
<proteinExistence type="predicted"/>
<protein>
    <submittedName>
        <fullName evidence="1">Uncharacterized protein</fullName>
    </submittedName>
</protein>
<accession>A0A382N4J4</accession>
<dbReference type="EMBL" id="UINC01097962">
    <property type="protein sequence ID" value="SVC56099.1"/>
    <property type="molecule type" value="Genomic_DNA"/>
</dbReference>
<sequence length="37" mass="4157">MKISLIFILLLASCTTEPVEIHDDNAVLQKLFNDPTI</sequence>
<reference evidence="1" key="1">
    <citation type="submission" date="2018-05" db="EMBL/GenBank/DDBJ databases">
        <authorList>
            <person name="Lanie J.A."/>
            <person name="Ng W.-L."/>
            <person name="Kazmierczak K.M."/>
            <person name="Andrzejewski T.M."/>
            <person name="Davidsen T.M."/>
            <person name="Wayne K.J."/>
            <person name="Tettelin H."/>
            <person name="Glass J.I."/>
            <person name="Rusch D."/>
            <person name="Podicherti R."/>
            <person name="Tsui H.-C.T."/>
            <person name="Winkler M.E."/>
        </authorList>
    </citation>
    <scope>NUCLEOTIDE SEQUENCE</scope>
</reference>
<evidence type="ECO:0000313" key="1">
    <source>
        <dbReference type="EMBL" id="SVC56099.1"/>
    </source>
</evidence>